<gene>
    <name evidence="1" type="ORF">DFQ01_14430</name>
</gene>
<name>A0A2V2YEV9_9BACL</name>
<comment type="caution">
    <text evidence="1">The sequence shown here is derived from an EMBL/GenBank/DDBJ whole genome shotgun (WGS) entry which is preliminary data.</text>
</comment>
<reference evidence="1 2" key="1">
    <citation type="submission" date="2018-05" db="EMBL/GenBank/DDBJ databases">
        <title>Genomic Encyclopedia of Type Strains, Phase III (KMG-III): the genomes of soil and plant-associated and newly described type strains.</title>
        <authorList>
            <person name="Whitman W."/>
        </authorList>
    </citation>
    <scope>NUCLEOTIDE SEQUENCE [LARGE SCALE GENOMIC DNA]</scope>
    <source>
        <strain evidence="1 2">CECT 5696</strain>
    </source>
</reference>
<organism evidence="1 2">
    <name type="scientific">Paenibacillus cellulosilyticus</name>
    <dbReference type="NCBI Taxonomy" id="375489"/>
    <lineage>
        <taxon>Bacteria</taxon>
        <taxon>Bacillati</taxon>
        <taxon>Bacillota</taxon>
        <taxon>Bacilli</taxon>
        <taxon>Bacillales</taxon>
        <taxon>Paenibacillaceae</taxon>
        <taxon>Paenibacillus</taxon>
    </lineage>
</organism>
<evidence type="ECO:0000313" key="1">
    <source>
        <dbReference type="EMBL" id="PWV90254.1"/>
    </source>
</evidence>
<dbReference type="RefSeq" id="WP_110047454.1">
    <property type="nucleotide sequence ID" value="NZ_CP054610.1"/>
</dbReference>
<proteinExistence type="predicted"/>
<dbReference type="Proteomes" id="UP000246635">
    <property type="component" value="Unassembled WGS sequence"/>
</dbReference>
<dbReference type="AlphaFoldDB" id="A0A2V2YEV9"/>
<evidence type="ECO:0000313" key="2">
    <source>
        <dbReference type="Proteomes" id="UP000246635"/>
    </source>
</evidence>
<keyword evidence="2" id="KW-1185">Reference proteome</keyword>
<dbReference type="OrthoDB" id="2654937at2"/>
<protein>
    <submittedName>
        <fullName evidence="1">Uncharacterized protein</fullName>
    </submittedName>
</protein>
<sequence length="84" mass="9516">MTNIVRLNTPQNNMIEALEFLLEKAKAGDIQSFVFAAKDKTDGNIATSWGNCDVGEQQELCSHLQVDIMYRVVEANMDRLIERL</sequence>
<dbReference type="EMBL" id="QGTQ01000044">
    <property type="protein sequence ID" value="PWV90254.1"/>
    <property type="molecule type" value="Genomic_DNA"/>
</dbReference>
<accession>A0A2V2YEV9</accession>